<protein>
    <submittedName>
        <fullName evidence="1">Uncharacterized protein</fullName>
    </submittedName>
</protein>
<keyword evidence="2" id="KW-1185">Reference proteome</keyword>
<reference evidence="1" key="1">
    <citation type="submission" date="2023-11" db="EMBL/GenBank/DDBJ databases">
        <authorList>
            <person name="Poullet M."/>
        </authorList>
    </citation>
    <scope>NUCLEOTIDE SEQUENCE</scope>
    <source>
        <strain evidence="1">E1834</strain>
    </source>
</reference>
<name>A0ACB0Y2L8_MELEN</name>
<organism evidence="1 2">
    <name type="scientific">Meloidogyne enterolobii</name>
    <name type="common">Root-knot nematode worm</name>
    <name type="synonym">Meloidogyne mayaguensis</name>
    <dbReference type="NCBI Taxonomy" id="390850"/>
    <lineage>
        <taxon>Eukaryota</taxon>
        <taxon>Metazoa</taxon>
        <taxon>Ecdysozoa</taxon>
        <taxon>Nematoda</taxon>
        <taxon>Chromadorea</taxon>
        <taxon>Rhabditida</taxon>
        <taxon>Tylenchina</taxon>
        <taxon>Tylenchomorpha</taxon>
        <taxon>Tylenchoidea</taxon>
        <taxon>Meloidogynidae</taxon>
        <taxon>Meloidogyninae</taxon>
        <taxon>Meloidogyne</taxon>
    </lineage>
</organism>
<dbReference type="EMBL" id="CAVMJV010000005">
    <property type="protein sequence ID" value="CAK5028505.1"/>
    <property type="molecule type" value="Genomic_DNA"/>
</dbReference>
<evidence type="ECO:0000313" key="1">
    <source>
        <dbReference type="EMBL" id="CAK5028505.1"/>
    </source>
</evidence>
<proteinExistence type="predicted"/>
<dbReference type="Proteomes" id="UP001497535">
    <property type="component" value="Unassembled WGS sequence"/>
</dbReference>
<sequence length="113" mass="12721">MNVDELKPEQLLRSKEQCSSSNNNSLQPLPSPLDDNEIKKSIQFSVCCCAFFHGFSEIDRGSIDALTKILDGKLNKMCEQLKMLGNRLKQGKPSAEFKVLYFLLSCCVRWSSG</sequence>
<accession>A0ACB0Y2L8</accession>
<evidence type="ECO:0000313" key="2">
    <source>
        <dbReference type="Proteomes" id="UP001497535"/>
    </source>
</evidence>
<gene>
    <name evidence="1" type="ORF">MENTE1834_LOCUS6625</name>
</gene>
<comment type="caution">
    <text evidence="1">The sequence shown here is derived from an EMBL/GenBank/DDBJ whole genome shotgun (WGS) entry which is preliminary data.</text>
</comment>